<comment type="similarity">
    <text evidence="7">Belongs to the glycosyltransferase 87 family.</text>
</comment>
<feature type="transmembrane region" description="Helical" evidence="8">
    <location>
        <begin position="368"/>
        <end position="389"/>
    </location>
</feature>
<feature type="transmembrane region" description="Helical" evidence="8">
    <location>
        <begin position="304"/>
        <end position="322"/>
    </location>
</feature>
<evidence type="ECO:0000256" key="3">
    <source>
        <dbReference type="ARBA" id="ARBA00022679"/>
    </source>
</evidence>
<evidence type="ECO:0000256" key="1">
    <source>
        <dbReference type="ARBA" id="ARBA00004651"/>
    </source>
</evidence>
<name>A0ABM9LXK8_9MYCO</name>
<sequence>MTEEVTERAVCSPRPLAADLRSAERRDLPSRNDVIGHALSNTVGGPVGRHALIGRGRFMTPLRVMFLIAVLVMALGWATKSPCLQSVGSGSPDQRTANWDNERAYFQLCYSDVVPLYTAELLDQGKFPYKSSWVEKDGSGQEQIRYDGQPAVRYMEYPVLTGLYQYAAMTLAKTYTAITKVLPIPALTGVAEVVVFFDIVALGLALAWLATVWSTAGLAGRRIWDAALVAASPLVVFQIFTNFDALATAFAGCGLLAWARRRPVAAGVLLGLGTAAKLYPVLLLFPLLVLGLRTGRLREVKRTAAATAVSWLVVNLPVLLYAPRGWTEFFRLNSRRGDDMDSLYNVVKSLTGWRGFDGDLGMWQPPTVLNSVAAGLFALCCAGIGYLALTAPRRPRVAQLAFLVVAAFLLTNKVWSPQFSLWLVPLAVLALPHRRLLLAWMTVDALVWVPRMYYLYSVADRGLPEQWFTVTVLLRDLAVVVLCALVIRQIYRPGEDLVRAHDWADDPAGGVFDRAPDAPPSWLPARLRPPGSGLAGVGVSTAQQPL</sequence>
<keyword evidence="4 8" id="KW-0812">Transmembrane</keyword>
<feature type="transmembrane region" description="Helical" evidence="8">
    <location>
        <begin position="264"/>
        <end position="292"/>
    </location>
</feature>
<evidence type="ECO:0000256" key="8">
    <source>
        <dbReference type="SAM" id="Phobius"/>
    </source>
</evidence>
<dbReference type="Pfam" id="PF09594">
    <property type="entry name" value="GT87"/>
    <property type="match status" value="1"/>
</dbReference>
<keyword evidence="5 8" id="KW-1133">Transmembrane helix</keyword>
<keyword evidence="6 8" id="KW-0472">Membrane</keyword>
<comment type="subcellular location">
    <subcellularLocation>
        <location evidence="1">Cell membrane</location>
        <topology evidence="1">Multi-pass membrane protein</topology>
    </subcellularLocation>
</comment>
<organism evidence="9 10">
    <name type="scientific">[Mycobacterium] kokjensenii</name>
    <dbReference type="NCBI Taxonomy" id="3064287"/>
    <lineage>
        <taxon>Bacteria</taxon>
        <taxon>Bacillati</taxon>
        <taxon>Actinomycetota</taxon>
        <taxon>Actinomycetes</taxon>
        <taxon>Mycobacteriales</taxon>
        <taxon>Mycobacteriaceae</taxon>
        <taxon>Mycolicibacter</taxon>
    </lineage>
</organism>
<reference evidence="9 10" key="1">
    <citation type="submission" date="2023-08" db="EMBL/GenBank/DDBJ databases">
        <authorList>
            <person name="Folkvardsen B D."/>
            <person name="Norman A."/>
        </authorList>
    </citation>
    <scope>NUCLEOTIDE SEQUENCE [LARGE SCALE GENOMIC DNA]</scope>
    <source>
        <strain evidence="9 10">Mu0083</strain>
    </source>
</reference>
<feature type="transmembrane region" description="Helical" evidence="8">
    <location>
        <begin position="396"/>
        <end position="416"/>
    </location>
</feature>
<keyword evidence="2" id="KW-1003">Cell membrane</keyword>
<keyword evidence="10" id="KW-1185">Reference proteome</keyword>
<evidence type="ECO:0000313" key="10">
    <source>
        <dbReference type="Proteomes" id="UP001190336"/>
    </source>
</evidence>
<dbReference type="Proteomes" id="UP001190336">
    <property type="component" value="Chromosome"/>
</dbReference>
<dbReference type="PIRSF" id="PIRSF010361">
    <property type="entry name" value="UCP010361"/>
    <property type="match status" value="1"/>
</dbReference>
<protein>
    <submittedName>
        <fullName evidence="9">Glycosyltransferase family 87 protein</fullName>
    </submittedName>
</protein>
<evidence type="ECO:0000256" key="5">
    <source>
        <dbReference type="ARBA" id="ARBA00022989"/>
    </source>
</evidence>
<keyword evidence="3" id="KW-0808">Transferase</keyword>
<evidence type="ECO:0000256" key="6">
    <source>
        <dbReference type="ARBA" id="ARBA00023136"/>
    </source>
</evidence>
<accession>A0ABM9LXK8</accession>
<gene>
    <name evidence="9" type="ORF">MU0083_003949</name>
</gene>
<feature type="transmembrane region" description="Helical" evidence="8">
    <location>
        <begin position="193"/>
        <end position="213"/>
    </location>
</feature>
<dbReference type="RefSeq" id="WP_308474591.1">
    <property type="nucleotide sequence ID" value="NZ_OY726394.1"/>
</dbReference>
<evidence type="ECO:0000313" key="9">
    <source>
        <dbReference type="EMBL" id="CAJ1506452.1"/>
    </source>
</evidence>
<feature type="transmembrane region" description="Helical" evidence="8">
    <location>
        <begin position="62"/>
        <end position="79"/>
    </location>
</feature>
<dbReference type="EMBL" id="OY726394">
    <property type="protein sequence ID" value="CAJ1506452.1"/>
    <property type="molecule type" value="Genomic_DNA"/>
</dbReference>
<dbReference type="InterPro" id="IPR016570">
    <property type="entry name" value="UCP010361"/>
</dbReference>
<dbReference type="InterPro" id="IPR018584">
    <property type="entry name" value="GT87"/>
</dbReference>
<proteinExistence type="inferred from homology"/>
<evidence type="ECO:0000256" key="7">
    <source>
        <dbReference type="ARBA" id="ARBA00024033"/>
    </source>
</evidence>
<evidence type="ECO:0000256" key="4">
    <source>
        <dbReference type="ARBA" id="ARBA00022692"/>
    </source>
</evidence>
<feature type="transmembrane region" description="Helical" evidence="8">
    <location>
        <begin position="234"/>
        <end position="258"/>
    </location>
</feature>
<evidence type="ECO:0000256" key="2">
    <source>
        <dbReference type="ARBA" id="ARBA00022475"/>
    </source>
</evidence>